<dbReference type="EMBL" id="DVOD01000013">
    <property type="protein sequence ID" value="HIU91759.1"/>
    <property type="molecule type" value="Genomic_DNA"/>
</dbReference>
<accession>A0A9D1MYZ5</accession>
<proteinExistence type="predicted"/>
<reference evidence="2" key="2">
    <citation type="journal article" date="2021" name="PeerJ">
        <title>Extensive microbial diversity within the chicken gut microbiome revealed by metagenomics and culture.</title>
        <authorList>
            <person name="Gilroy R."/>
            <person name="Ravi A."/>
            <person name="Getino M."/>
            <person name="Pursley I."/>
            <person name="Horton D.L."/>
            <person name="Alikhan N.F."/>
            <person name="Baker D."/>
            <person name="Gharbi K."/>
            <person name="Hall N."/>
            <person name="Watson M."/>
            <person name="Adriaenssens E.M."/>
            <person name="Foster-Nyarko E."/>
            <person name="Jarju S."/>
            <person name="Secka A."/>
            <person name="Antonio M."/>
            <person name="Oren A."/>
            <person name="Chaudhuri R.R."/>
            <person name="La Ragione R."/>
            <person name="Hildebrand F."/>
            <person name="Pallen M.J."/>
        </authorList>
    </citation>
    <scope>NUCLEOTIDE SEQUENCE</scope>
    <source>
        <strain evidence="2">CHK154-7741</strain>
    </source>
</reference>
<evidence type="ECO:0000256" key="1">
    <source>
        <dbReference type="SAM" id="Coils"/>
    </source>
</evidence>
<dbReference type="Proteomes" id="UP000886748">
    <property type="component" value="Unassembled WGS sequence"/>
</dbReference>
<sequence length="246" mass="27817">MIIKKSKNNKTISFHGYKGADNYGTPQNREALKYKVSITPQKIDEIIKNAKTTDEGLVNVYKAMASESKNVDEAIRGIDVILRHYLSTAKNRFAEISQKRPYGAKIPYIGVIPDLISKKTGGFINRIQGYTDDLIEDFSKIVDDYFHSSINGMITKYREADNHLKGGIEYLNLIQGENNERAIIKNNLSVKRNALDNKYNQLEANLQSLNKTIFNIANKVIKQQSKNQNKRITIKAIIKIISAGHA</sequence>
<name>A0A9D1MYZ5_9CLOT</name>
<evidence type="ECO:0000313" key="3">
    <source>
        <dbReference type="Proteomes" id="UP000886748"/>
    </source>
</evidence>
<feature type="coiled-coil region" evidence="1">
    <location>
        <begin position="185"/>
        <end position="219"/>
    </location>
</feature>
<keyword evidence="1" id="KW-0175">Coiled coil</keyword>
<reference evidence="2" key="1">
    <citation type="submission" date="2020-10" db="EMBL/GenBank/DDBJ databases">
        <authorList>
            <person name="Gilroy R."/>
        </authorList>
    </citation>
    <scope>NUCLEOTIDE SEQUENCE</scope>
    <source>
        <strain evidence="2">CHK154-7741</strain>
    </source>
</reference>
<dbReference type="AlphaFoldDB" id="A0A9D1MYZ5"/>
<evidence type="ECO:0000313" key="2">
    <source>
        <dbReference type="EMBL" id="HIU91759.1"/>
    </source>
</evidence>
<gene>
    <name evidence="2" type="ORF">IAD26_01345</name>
</gene>
<comment type="caution">
    <text evidence="2">The sequence shown here is derived from an EMBL/GenBank/DDBJ whole genome shotgun (WGS) entry which is preliminary data.</text>
</comment>
<protein>
    <submittedName>
        <fullName evidence="2">Uncharacterized protein</fullName>
    </submittedName>
</protein>
<organism evidence="2 3">
    <name type="scientific">Candidatus Limenecus avicola</name>
    <dbReference type="NCBI Taxonomy" id="2840847"/>
    <lineage>
        <taxon>Bacteria</taxon>
        <taxon>Bacillati</taxon>
        <taxon>Bacillota</taxon>
        <taxon>Clostridia</taxon>
        <taxon>Eubacteriales</taxon>
        <taxon>Clostridiaceae</taxon>
        <taxon>Clostridiaceae incertae sedis</taxon>
        <taxon>Candidatus Limenecus</taxon>
    </lineage>
</organism>